<feature type="region of interest" description="Disordered" evidence="1">
    <location>
        <begin position="47"/>
        <end position="101"/>
    </location>
</feature>
<evidence type="ECO:0000313" key="4">
    <source>
        <dbReference type="Proteomes" id="UP000001194"/>
    </source>
</evidence>
<dbReference type="HOGENOM" id="CLU_850106_0_0_1"/>
<feature type="signal peptide" evidence="2">
    <location>
        <begin position="1"/>
        <end position="18"/>
    </location>
</feature>
<gene>
    <name evidence="3" type="ORF">LACBIDRAFT_293692</name>
</gene>
<dbReference type="EMBL" id="DS547098">
    <property type="protein sequence ID" value="EDR09792.1"/>
    <property type="molecule type" value="Genomic_DNA"/>
</dbReference>
<dbReference type="Proteomes" id="UP000001194">
    <property type="component" value="Unassembled WGS sequence"/>
</dbReference>
<feature type="chain" id="PRO_5002748483" evidence="2">
    <location>
        <begin position="19"/>
        <end position="327"/>
    </location>
</feature>
<protein>
    <submittedName>
        <fullName evidence="3">Predicted protein</fullName>
    </submittedName>
</protein>
<reference evidence="3 4" key="1">
    <citation type="journal article" date="2008" name="Nature">
        <title>The genome of Laccaria bicolor provides insights into mycorrhizal symbiosis.</title>
        <authorList>
            <person name="Martin F."/>
            <person name="Aerts A."/>
            <person name="Ahren D."/>
            <person name="Brun A."/>
            <person name="Danchin E.G.J."/>
            <person name="Duchaussoy F."/>
            <person name="Gibon J."/>
            <person name="Kohler A."/>
            <person name="Lindquist E."/>
            <person name="Pereda V."/>
            <person name="Salamov A."/>
            <person name="Shapiro H.J."/>
            <person name="Wuyts J."/>
            <person name="Blaudez D."/>
            <person name="Buee M."/>
            <person name="Brokstein P."/>
            <person name="Canbaeck B."/>
            <person name="Cohen D."/>
            <person name="Courty P.E."/>
            <person name="Coutinho P.M."/>
            <person name="Delaruelle C."/>
            <person name="Detter J.C."/>
            <person name="Deveau A."/>
            <person name="DiFazio S."/>
            <person name="Duplessis S."/>
            <person name="Fraissinet-Tachet L."/>
            <person name="Lucic E."/>
            <person name="Frey-Klett P."/>
            <person name="Fourrey C."/>
            <person name="Feussner I."/>
            <person name="Gay G."/>
            <person name="Grimwood J."/>
            <person name="Hoegger P.J."/>
            <person name="Jain P."/>
            <person name="Kilaru S."/>
            <person name="Labbe J."/>
            <person name="Lin Y.C."/>
            <person name="Legue V."/>
            <person name="Le Tacon F."/>
            <person name="Marmeisse R."/>
            <person name="Melayah D."/>
            <person name="Montanini B."/>
            <person name="Muratet M."/>
            <person name="Nehls U."/>
            <person name="Niculita-Hirzel H."/>
            <person name="Oudot-Le Secq M.P."/>
            <person name="Peter M."/>
            <person name="Quesneville H."/>
            <person name="Rajashekar B."/>
            <person name="Reich M."/>
            <person name="Rouhier N."/>
            <person name="Schmutz J."/>
            <person name="Yin T."/>
            <person name="Chalot M."/>
            <person name="Henrissat B."/>
            <person name="Kuees U."/>
            <person name="Lucas S."/>
            <person name="Van de Peer Y."/>
            <person name="Podila G.K."/>
            <person name="Polle A."/>
            <person name="Pukkila P.J."/>
            <person name="Richardson P.M."/>
            <person name="Rouze P."/>
            <person name="Sanders I.R."/>
            <person name="Stajich J.E."/>
            <person name="Tunlid A."/>
            <person name="Tuskan G."/>
            <person name="Grigoriev I.V."/>
        </authorList>
    </citation>
    <scope>NUCLEOTIDE SEQUENCE [LARGE SCALE GENOMIC DNA]</scope>
    <source>
        <strain evidence="4">S238N-H82 / ATCC MYA-4686</strain>
    </source>
</reference>
<evidence type="ECO:0000256" key="1">
    <source>
        <dbReference type="SAM" id="MobiDB-lite"/>
    </source>
</evidence>
<feature type="compositionally biased region" description="Basic and acidic residues" evidence="1">
    <location>
        <begin position="54"/>
        <end position="79"/>
    </location>
</feature>
<sequence length="327" mass="35552">MSYCQAIFVHFLLTWTLASINVTPTSIQVVTRPQGFWSDDGTSAPLGFSGNEFKGSDSDKKDTDDAGNDEGKDEKSGDREGDDANSDHEDPGDPTDGSLTLSLPAVSFDAQAKVYATGHSITKSLPGAASQRKAYNTGVIFSYSARRLLTCSKVLSSSLKTETTSKVMPRVQKAEIPSTGYEQVHARVVIDAKEELARVDVIKPSQTPAIGLESTLDRAAPHSASQALRGWVHRPSRQCFQDKWEQSLCTWPLIGLAKPKGLSYCNLCQIVQLEIPSTLLDDYEYMSLTHVKQSGCHMQVELEGSHPVHVAPTVVFLNGPVPPDSDK</sequence>
<dbReference type="AlphaFoldDB" id="B0D5L3"/>
<accession>B0D5L3</accession>
<proteinExistence type="predicted"/>
<dbReference type="GeneID" id="6075186"/>
<keyword evidence="2" id="KW-0732">Signal</keyword>
<keyword evidence="4" id="KW-1185">Reference proteome</keyword>
<dbReference type="OrthoDB" id="3067933at2759"/>
<evidence type="ECO:0000313" key="3">
    <source>
        <dbReference type="EMBL" id="EDR09792.1"/>
    </source>
</evidence>
<name>B0D5L3_LACBS</name>
<organism evidence="4">
    <name type="scientific">Laccaria bicolor (strain S238N-H82 / ATCC MYA-4686)</name>
    <name type="common">Bicoloured deceiver</name>
    <name type="synonym">Laccaria laccata var. bicolor</name>
    <dbReference type="NCBI Taxonomy" id="486041"/>
    <lineage>
        <taxon>Eukaryota</taxon>
        <taxon>Fungi</taxon>
        <taxon>Dikarya</taxon>
        <taxon>Basidiomycota</taxon>
        <taxon>Agaricomycotina</taxon>
        <taxon>Agaricomycetes</taxon>
        <taxon>Agaricomycetidae</taxon>
        <taxon>Agaricales</taxon>
        <taxon>Agaricineae</taxon>
        <taxon>Hydnangiaceae</taxon>
        <taxon>Laccaria</taxon>
    </lineage>
</organism>
<evidence type="ECO:0000256" key="2">
    <source>
        <dbReference type="SAM" id="SignalP"/>
    </source>
</evidence>
<dbReference type="InParanoid" id="B0D5L3"/>
<dbReference type="RefSeq" id="XP_001879177.1">
    <property type="nucleotide sequence ID" value="XM_001879142.1"/>
</dbReference>
<dbReference type="KEGG" id="lbc:LACBIDRAFT_293692"/>